<feature type="transmembrane region" description="Helical" evidence="1">
    <location>
        <begin position="271"/>
        <end position="289"/>
    </location>
</feature>
<dbReference type="Pfam" id="PF10348">
    <property type="entry name" value="DUF2427"/>
    <property type="match status" value="1"/>
</dbReference>
<comment type="caution">
    <text evidence="4">The sequence shown here is derived from an EMBL/GenBank/DDBJ whole genome shotgun (WGS) entry which is preliminary data.</text>
</comment>
<feature type="transmembrane region" description="Helical" evidence="1">
    <location>
        <begin position="242"/>
        <end position="264"/>
    </location>
</feature>
<keyword evidence="1" id="KW-1133">Transmembrane helix</keyword>
<evidence type="ECO:0000313" key="4">
    <source>
        <dbReference type="EMBL" id="RFU25768.1"/>
    </source>
</evidence>
<reference evidence="4 5" key="1">
    <citation type="submission" date="2018-05" db="EMBL/GenBank/DDBJ databases">
        <title>Draft genome sequence of Scytalidium lignicola DSM 105466, a ubiquitous saprotrophic fungus.</title>
        <authorList>
            <person name="Buettner E."/>
            <person name="Gebauer A.M."/>
            <person name="Hofrichter M."/>
            <person name="Liers C."/>
            <person name="Kellner H."/>
        </authorList>
    </citation>
    <scope>NUCLEOTIDE SEQUENCE [LARGE SCALE GENOMIC DNA]</scope>
    <source>
        <strain evidence="4 5">DSM 105466</strain>
    </source>
</reference>
<feature type="transmembrane region" description="Helical" evidence="1">
    <location>
        <begin position="375"/>
        <end position="396"/>
    </location>
</feature>
<feature type="transmembrane region" description="Helical" evidence="1">
    <location>
        <begin position="72"/>
        <end position="93"/>
    </location>
</feature>
<feature type="transmembrane region" description="Helical" evidence="1">
    <location>
        <begin position="178"/>
        <end position="198"/>
    </location>
</feature>
<feature type="transmembrane region" description="Helical" evidence="1">
    <location>
        <begin position="105"/>
        <end position="125"/>
    </location>
</feature>
<evidence type="ECO:0000313" key="5">
    <source>
        <dbReference type="Proteomes" id="UP000258309"/>
    </source>
</evidence>
<gene>
    <name evidence="4" type="ORF">B7463_g10569</name>
</gene>
<organism evidence="4 5">
    <name type="scientific">Scytalidium lignicola</name>
    <name type="common">Hyphomycete</name>
    <dbReference type="NCBI Taxonomy" id="5539"/>
    <lineage>
        <taxon>Eukaryota</taxon>
        <taxon>Fungi</taxon>
        <taxon>Dikarya</taxon>
        <taxon>Ascomycota</taxon>
        <taxon>Pezizomycotina</taxon>
        <taxon>Leotiomycetes</taxon>
        <taxon>Leotiomycetes incertae sedis</taxon>
        <taxon>Scytalidium</taxon>
    </lineage>
</organism>
<feature type="non-terminal residue" evidence="4">
    <location>
        <position position="446"/>
    </location>
</feature>
<evidence type="ECO:0000259" key="2">
    <source>
        <dbReference type="Pfam" id="PF10348"/>
    </source>
</evidence>
<feature type="domain" description="DUF2427" evidence="2">
    <location>
        <begin position="30"/>
        <end position="126"/>
    </location>
</feature>
<name>A0A3E2GXD8_SCYLI</name>
<dbReference type="AlphaFoldDB" id="A0A3E2GXD8"/>
<dbReference type="Proteomes" id="UP000258309">
    <property type="component" value="Unassembled WGS sequence"/>
</dbReference>
<feature type="transmembrane region" description="Helical" evidence="1">
    <location>
        <begin position="336"/>
        <end position="355"/>
    </location>
</feature>
<feature type="transmembrane region" description="Helical" evidence="1">
    <location>
        <begin position="43"/>
        <end position="65"/>
    </location>
</feature>
<dbReference type="PANTHER" id="PTHR31685">
    <property type="entry name" value="INTEGRAL MEMBRANE PROTEIN (AFU_ORTHOLOGUE AFUA_6G12730)-RELATED"/>
    <property type="match status" value="1"/>
</dbReference>
<feature type="domain" description="Protein YTP1-like C-terminal" evidence="3">
    <location>
        <begin position="274"/>
        <end position="390"/>
    </location>
</feature>
<evidence type="ECO:0000259" key="3">
    <source>
        <dbReference type="Pfam" id="PF10355"/>
    </source>
</evidence>
<feature type="transmembrane region" description="Helical" evidence="1">
    <location>
        <begin position="219"/>
        <end position="236"/>
    </location>
</feature>
<dbReference type="InterPro" id="IPR018825">
    <property type="entry name" value="DUF2427"/>
</dbReference>
<keyword evidence="5" id="KW-1185">Reference proteome</keyword>
<evidence type="ECO:0000256" key="1">
    <source>
        <dbReference type="SAM" id="Phobius"/>
    </source>
</evidence>
<dbReference type="OrthoDB" id="4137487at2759"/>
<feature type="transmembrane region" description="Helical" evidence="1">
    <location>
        <begin position="295"/>
        <end position="316"/>
    </location>
</feature>
<dbReference type="PANTHER" id="PTHR31685:SF2">
    <property type="entry name" value="PROTEIN YTP1"/>
    <property type="match status" value="1"/>
</dbReference>
<sequence>MDLPQFCLIIALFAGAAHSHDHHAHRIAPGKYISAAPIDWILWLHVLIQTTAWMVIFPMGIILAVIKSRWHVPVQSGGVVLAITGHFLGHVHGGREFRQNVHAQMANLMATWLATQVACGIYLKLHLRHNYWVYMRPVVVATHAILGVGMPAVSWIQVVFGGFTAVGFCHGNAAGQCVARSAAGSTIIGVGFLVLVIIENERSGLNYYQFSSLYRMRPAMVMVSSNAIWIVDWMYQDPAQRVFLDVFSLGLIWLFAGAFVVCLALGGGGSWGRFVPGILVVINGWYIAVCSTRNAATVLNGALGFSMQCAGLSYLVMQCTKQTANNSSENRYLARFARMLTSYFLCACGILFMGTNQEQVQLLSKSRMSATTLVLLLHGATILMYGSTLLNLRILCQARITVATIRVSKGIDTNSQEQLLGKEFGFHGSSLPPAEHFDLEDIVDEA</sequence>
<dbReference type="OMA" id="LCQARIT"/>
<dbReference type="EMBL" id="NCSJ02000305">
    <property type="protein sequence ID" value="RFU25768.1"/>
    <property type="molecule type" value="Genomic_DNA"/>
</dbReference>
<evidence type="ECO:0008006" key="6">
    <source>
        <dbReference type="Google" id="ProtNLM"/>
    </source>
</evidence>
<accession>A0A3E2GXD8</accession>
<keyword evidence="1" id="KW-0472">Membrane</keyword>
<dbReference type="CDD" id="cd08760">
    <property type="entry name" value="Cyt_b561_FRRS1_like"/>
    <property type="match status" value="1"/>
</dbReference>
<feature type="non-terminal residue" evidence="4">
    <location>
        <position position="1"/>
    </location>
</feature>
<dbReference type="InterPro" id="IPR018827">
    <property type="entry name" value="YTP1_C"/>
</dbReference>
<protein>
    <recommendedName>
        <fullName evidence="6">Cytochrome b561 domain-containing protein</fullName>
    </recommendedName>
</protein>
<keyword evidence="1" id="KW-0812">Transmembrane</keyword>
<proteinExistence type="predicted"/>
<feature type="transmembrane region" description="Helical" evidence="1">
    <location>
        <begin position="137"/>
        <end position="158"/>
    </location>
</feature>
<dbReference type="Pfam" id="PF10355">
    <property type="entry name" value="Ytp1"/>
    <property type="match status" value="1"/>
</dbReference>